<dbReference type="AlphaFoldDB" id="A0AAD7ZUJ1"/>
<reference evidence="1" key="1">
    <citation type="journal article" date="2023" name="IScience">
        <title>Live-bearing cockroach genome reveals convergent evolutionary mechanisms linked to viviparity in insects and beyond.</title>
        <authorList>
            <person name="Fouks B."/>
            <person name="Harrison M.C."/>
            <person name="Mikhailova A.A."/>
            <person name="Marchal E."/>
            <person name="English S."/>
            <person name="Carruthers M."/>
            <person name="Jennings E.C."/>
            <person name="Chiamaka E.L."/>
            <person name="Frigard R.A."/>
            <person name="Pippel M."/>
            <person name="Attardo G.M."/>
            <person name="Benoit J.B."/>
            <person name="Bornberg-Bauer E."/>
            <person name="Tobe S.S."/>
        </authorList>
    </citation>
    <scope>NUCLEOTIDE SEQUENCE</scope>
    <source>
        <strain evidence="1">Stay&amp;Tobe</strain>
    </source>
</reference>
<sequence>FPDYKIIIITPAMLWKMTAQFVSDEHETLTMFYGDAKNSLLLQKSNNQVDKLFPVKFSLTRGFYS</sequence>
<proteinExistence type="predicted"/>
<dbReference type="EMBL" id="JASPKZ010006826">
    <property type="protein sequence ID" value="KAJ9586905.1"/>
    <property type="molecule type" value="Genomic_DNA"/>
</dbReference>
<organism evidence="1 2">
    <name type="scientific">Diploptera punctata</name>
    <name type="common">Pacific beetle cockroach</name>
    <dbReference type="NCBI Taxonomy" id="6984"/>
    <lineage>
        <taxon>Eukaryota</taxon>
        <taxon>Metazoa</taxon>
        <taxon>Ecdysozoa</taxon>
        <taxon>Arthropoda</taxon>
        <taxon>Hexapoda</taxon>
        <taxon>Insecta</taxon>
        <taxon>Pterygota</taxon>
        <taxon>Neoptera</taxon>
        <taxon>Polyneoptera</taxon>
        <taxon>Dictyoptera</taxon>
        <taxon>Blattodea</taxon>
        <taxon>Blaberoidea</taxon>
        <taxon>Blaberidae</taxon>
        <taxon>Diplopterinae</taxon>
        <taxon>Diploptera</taxon>
    </lineage>
</organism>
<comment type="caution">
    <text evidence="1">The sequence shown here is derived from an EMBL/GenBank/DDBJ whole genome shotgun (WGS) entry which is preliminary data.</text>
</comment>
<feature type="non-terminal residue" evidence="1">
    <location>
        <position position="1"/>
    </location>
</feature>
<dbReference type="Proteomes" id="UP001233999">
    <property type="component" value="Unassembled WGS sequence"/>
</dbReference>
<reference evidence="1" key="2">
    <citation type="submission" date="2023-05" db="EMBL/GenBank/DDBJ databases">
        <authorList>
            <person name="Fouks B."/>
        </authorList>
    </citation>
    <scope>NUCLEOTIDE SEQUENCE</scope>
    <source>
        <strain evidence="1">Stay&amp;Tobe</strain>
        <tissue evidence="1">Testes</tissue>
    </source>
</reference>
<evidence type="ECO:0000313" key="2">
    <source>
        <dbReference type="Proteomes" id="UP001233999"/>
    </source>
</evidence>
<gene>
    <name evidence="1" type="ORF">L9F63_019503</name>
</gene>
<evidence type="ECO:0000313" key="1">
    <source>
        <dbReference type="EMBL" id="KAJ9586905.1"/>
    </source>
</evidence>
<protein>
    <submittedName>
        <fullName evidence="1">Uncharacterized protein</fullName>
    </submittedName>
</protein>
<name>A0AAD7ZUJ1_DIPPU</name>
<accession>A0AAD7ZUJ1</accession>
<keyword evidence="2" id="KW-1185">Reference proteome</keyword>
<feature type="non-terminal residue" evidence="1">
    <location>
        <position position="65"/>
    </location>
</feature>